<evidence type="ECO:0000313" key="3">
    <source>
        <dbReference type="EMBL" id="ORY57140.1"/>
    </source>
</evidence>
<dbReference type="RefSeq" id="XP_040710492.1">
    <property type="nucleotide sequence ID" value="XM_040858890.1"/>
</dbReference>
<dbReference type="EMBL" id="MCFJ01000020">
    <property type="protein sequence ID" value="ORY57140.1"/>
    <property type="molecule type" value="Genomic_DNA"/>
</dbReference>
<protein>
    <submittedName>
        <fullName evidence="3">Uncharacterized protein</fullName>
    </submittedName>
</protein>
<evidence type="ECO:0000256" key="2">
    <source>
        <dbReference type="SAM" id="SignalP"/>
    </source>
</evidence>
<dbReference type="InParanoid" id="A0A1Y2DCZ1"/>
<gene>
    <name evidence="3" type="ORF">BCR38DRAFT_413995</name>
</gene>
<reference evidence="3 4" key="1">
    <citation type="submission" date="2016-07" db="EMBL/GenBank/DDBJ databases">
        <title>Pervasive Adenine N6-methylation of Active Genes in Fungi.</title>
        <authorList>
            <consortium name="DOE Joint Genome Institute"/>
            <person name="Mondo S.J."/>
            <person name="Dannebaum R.O."/>
            <person name="Kuo R.C."/>
            <person name="Labutti K."/>
            <person name="Haridas S."/>
            <person name="Kuo A."/>
            <person name="Salamov A."/>
            <person name="Ahrendt S.R."/>
            <person name="Lipzen A."/>
            <person name="Sullivan W."/>
            <person name="Andreopoulos W.B."/>
            <person name="Clum A."/>
            <person name="Lindquist E."/>
            <person name="Daum C."/>
            <person name="Ramamoorthy G.K."/>
            <person name="Gryganskyi A."/>
            <person name="Culley D."/>
            <person name="Magnuson J.K."/>
            <person name="James T.Y."/>
            <person name="O'Malley M.A."/>
            <person name="Stajich J.E."/>
            <person name="Spatafora J.W."/>
            <person name="Visel A."/>
            <person name="Grigoriev I.V."/>
        </authorList>
    </citation>
    <scope>NUCLEOTIDE SEQUENCE [LARGE SCALE GENOMIC DNA]</scope>
    <source>
        <strain evidence="3 4">CBS 129021</strain>
    </source>
</reference>
<dbReference type="GeneID" id="63775102"/>
<dbReference type="PANTHER" id="PTHR35204:SF1">
    <property type="entry name" value="ENTEROTOXIN"/>
    <property type="match status" value="1"/>
</dbReference>
<proteinExistence type="predicted"/>
<comment type="caution">
    <text evidence="3">The sequence shown here is derived from an EMBL/GenBank/DDBJ whole genome shotgun (WGS) entry which is preliminary data.</text>
</comment>
<evidence type="ECO:0000313" key="4">
    <source>
        <dbReference type="Proteomes" id="UP000193689"/>
    </source>
</evidence>
<dbReference type="OrthoDB" id="10261782at2759"/>
<dbReference type="AlphaFoldDB" id="A0A1Y2DCZ1"/>
<feature type="chain" id="PRO_5013322364" evidence="2">
    <location>
        <begin position="21"/>
        <end position="680"/>
    </location>
</feature>
<feature type="region of interest" description="Disordered" evidence="1">
    <location>
        <begin position="255"/>
        <end position="276"/>
    </location>
</feature>
<organism evidence="3 4">
    <name type="scientific">Pseudomassariella vexata</name>
    <dbReference type="NCBI Taxonomy" id="1141098"/>
    <lineage>
        <taxon>Eukaryota</taxon>
        <taxon>Fungi</taxon>
        <taxon>Dikarya</taxon>
        <taxon>Ascomycota</taxon>
        <taxon>Pezizomycotina</taxon>
        <taxon>Sordariomycetes</taxon>
        <taxon>Xylariomycetidae</taxon>
        <taxon>Amphisphaeriales</taxon>
        <taxon>Pseudomassariaceae</taxon>
        <taxon>Pseudomassariella</taxon>
    </lineage>
</organism>
<accession>A0A1Y2DCZ1</accession>
<feature type="signal peptide" evidence="2">
    <location>
        <begin position="1"/>
        <end position="20"/>
    </location>
</feature>
<feature type="compositionally biased region" description="Gly residues" evidence="1">
    <location>
        <begin position="634"/>
        <end position="649"/>
    </location>
</feature>
<evidence type="ECO:0000256" key="1">
    <source>
        <dbReference type="SAM" id="MobiDB-lite"/>
    </source>
</evidence>
<name>A0A1Y2DCZ1_9PEZI</name>
<keyword evidence="2" id="KW-0732">Signal</keyword>
<feature type="region of interest" description="Disordered" evidence="1">
    <location>
        <begin position="615"/>
        <end position="656"/>
    </location>
</feature>
<dbReference type="InterPro" id="IPR038921">
    <property type="entry name" value="YOR389W-like"/>
</dbReference>
<dbReference type="Proteomes" id="UP000193689">
    <property type="component" value="Unassembled WGS sequence"/>
</dbReference>
<dbReference type="PANTHER" id="PTHR35204">
    <property type="entry name" value="YALI0A21131P"/>
    <property type="match status" value="1"/>
</dbReference>
<keyword evidence="4" id="KW-1185">Reference proteome</keyword>
<sequence>MWVCWLVSALVILGFDLARCESSSQIPLSTTVSPLEASPWRLNFSSTAPYLFSSVSSLLQQWGNTFFPNGHAVVPCEIPAYTLFFHGRLDGELPPSPEWLAFDIEMSYGIMGSTRNSHMLTYQTTRPVRALYFDGESAALMGLGQLDTQMLHVFSNLSGPPHNNFRGLFDEYARATGLCDWLLGAGLRGDGWGYEGIVRMNAGFEMIWCNFTSPSLRLLTRLNVTAPQLPKKESSNGDDQGLGLHLQQRQETSYYSLPSAPTKTERATDPSNPPMPPNWRWDFDREPFLRSQGWGWFSSATYHYGASRNGPGLGEVRAKTIDCGIMSYYSPSFSNLTLTRSAAERELYNLTEQGYWQGESSSGNRTLGLTQIRRRRRYHHLGHATSQDAMLMRNTSERVLRDLLAGNHSCSGADWTYITNEISQSVGIHLKELSKVLDSFHAHSQNYTTVMNWMSILRSQSHTFYVGFLEYPEQYTPSVWGPESKLFTDTYSRCRYRYSRLMVPSEGIELSPEEGDIKWAVEETYGAVCFVLLTIGFQIEEGWASYFNQLKPDPDSTAEPIQKHYGSLAATWSDGVQQLMAWLGWEDEFTGCAEVCAWDERCYIPMWPLMRWTGGDGPPRRPSDGNGTYPGFPPYGGHGYGGPNRGGPNRGRPGGRRWGFMGDETELWEPTCAKVSHFMR</sequence>
<dbReference type="STRING" id="1141098.A0A1Y2DCZ1"/>